<dbReference type="RefSeq" id="WP_146384750.1">
    <property type="nucleotide sequence ID" value="NZ_VOHK01000001.1"/>
</dbReference>
<evidence type="ECO:0000313" key="1">
    <source>
        <dbReference type="EMBL" id="TWT23547.1"/>
    </source>
</evidence>
<keyword evidence="2" id="KW-1185">Reference proteome</keyword>
<evidence type="ECO:0000313" key="2">
    <source>
        <dbReference type="Proteomes" id="UP000319980"/>
    </source>
</evidence>
<protein>
    <submittedName>
        <fullName evidence="1">Uncharacterized protein</fullName>
    </submittedName>
</protein>
<dbReference type="Proteomes" id="UP000319980">
    <property type="component" value="Unassembled WGS sequence"/>
</dbReference>
<dbReference type="EMBL" id="VOHK01000001">
    <property type="protein sequence ID" value="TWT23547.1"/>
    <property type="molecule type" value="Genomic_DNA"/>
</dbReference>
<organism evidence="1 2">
    <name type="scientific">Luteimonas marina</name>
    <dbReference type="NCBI Taxonomy" id="488485"/>
    <lineage>
        <taxon>Bacteria</taxon>
        <taxon>Pseudomonadati</taxon>
        <taxon>Pseudomonadota</taxon>
        <taxon>Gammaproteobacteria</taxon>
        <taxon>Lysobacterales</taxon>
        <taxon>Lysobacteraceae</taxon>
        <taxon>Luteimonas</taxon>
    </lineage>
</organism>
<gene>
    <name evidence="1" type="ORF">FQY83_02600</name>
</gene>
<accession>A0A5C5UCJ1</accession>
<proteinExistence type="predicted"/>
<name>A0A5C5UCJ1_9GAMM</name>
<reference evidence="1 2" key="1">
    <citation type="journal article" date="2008" name="Int. J. Syst. Evol. Microbiol.">
        <title>Luteimonas marina sp. nov., isolated from seawater.</title>
        <authorList>
            <person name="Baik K.S."/>
            <person name="Park S.C."/>
            <person name="Kim M.S."/>
            <person name="Kim E.M."/>
            <person name="Park C."/>
            <person name="Chun J."/>
            <person name="Seong C.N."/>
        </authorList>
    </citation>
    <scope>NUCLEOTIDE SEQUENCE [LARGE SCALE GENOMIC DNA]</scope>
    <source>
        <strain evidence="1 2">FR1330</strain>
    </source>
</reference>
<comment type="caution">
    <text evidence="1">The sequence shown here is derived from an EMBL/GenBank/DDBJ whole genome shotgun (WGS) entry which is preliminary data.</text>
</comment>
<dbReference type="AlphaFoldDB" id="A0A5C5UCJ1"/>
<sequence>MNETTRLLLLSIRSVPEHLKNESDPFFTHLRAYRAPFDAESDHADADALRAHTRQSKAFDNDRFRRSIETISLAGA</sequence>